<dbReference type="SUPFAM" id="SSF81340">
    <property type="entry name" value="Clc chloride channel"/>
    <property type="match status" value="1"/>
</dbReference>
<evidence type="ECO:0000256" key="4">
    <source>
        <dbReference type="ARBA" id="ARBA00023136"/>
    </source>
</evidence>
<evidence type="ECO:0000256" key="3">
    <source>
        <dbReference type="ARBA" id="ARBA00022989"/>
    </source>
</evidence>
<dbReference type="EMBL" id="JANFYS010000023">
    <property type="protein sequence ID" value="MCQ4771034.1"/>
    <property type="molecule type" value="Genomic_DNA"/>
</dbReference>
<evidence type="ECO:0000313" key="7">
    <source>
        <dbReference type="Proteomes" id="UP001204562"/>
    </source>
</evidence>
<dbReference type="Proteomes" id="UP001204562">
    <property type="component" value="Unassembled WGS sequence"/>
</dbReference>
<feature type="transmembrane region" description="Helical" evidence="5">
    <location>
        <begin position="261"/>
        <end position="279"/>
    </location>
</feature>
<keyword evidence="2 5" id="KW-0812">Transmembrane</keyword>
<feature type="transmembrane region" description="Helical" evidence="5">
    <location>
        <begin position="147"/>
        <end position="172"/>
    </location>
</feature>
<dbReference type="GO" id="GO:0016020">
    <property type="term" value="C:membrane"/>
    <property type="evidence" value="ECO:0007669"/>
    <property type="project" value="UniProtKB-SubCell"/>
</dbReference>
<keyword evidence="3 5" id="KW-1133">Transmembrane helix</keyword>
<feature type="transmembrane region" description="Helical" evidence="5">
    <location>
        <begin position="55"/>
        <end position="74"/>
    </location>
</feature>
<dbReference type="PANTHER" id="PTHR43427">
    <property type="entry name" value="CHLORIDE CHANNEL PROTEIN CLC-E"/>
    <property type="match status" value="1"/>
</dbReference>
<gene>
    <name evidence="6" type="ORF">NE579_11260</name>
</gene>
<comment type="caution">
    <text evidence="6">The sequence shown here is derived from an EMBL/GenBank/DDBJ whole genome shotgun (WGS) entry which is preliminary data.</text>
</comment>
<feature type="transmembrane region" description="Helical" evidence="5">
    <location>
        <begin position="351"/>
        <end position="376"/>
    </location>
</feature>
<dbReference type="Gene3D" id="1.10.3080.10">
    <property type="entry name" value="Clc chloride channel"/>
    <property type="match status" value="1"/>
</dbReference>
<organism evidence="6 7">
    <name type="scientific">Intestinimonas massiliensis</name>
    <name type="common">ex Afouda et al. 2020</name>
    <dbReference type="NCBI Taxonomy" id="1673721"/>
    <lineage>
        <taxon>Bacteria</taxon>
        <taxon>Bacillati</taxon>
        <taxon>Bacillota</taxon>
        <taxon>Clostridia</taxon>
        <taxon>Eubacteriales</taxon>
        <taxon>Intestinimonas</taxon>
    </lineage>
</organism>
<dbReference type="RefSeq" id="WP_050619086.1">
    <property type="nucleotide sequence ID" value="NZ_JANFYS010000023.1"/>
</dbReference>
<evidence type="ECO:0000256" key="2">
    <source>
        <dbReference type="ARBA" id="ARBA00022692"/>
    </source>
</evidence>
<feature type="transmembrane region" description="Helical" evidence="5">
    <location>
        <begin position="21"/>
        <end position="43"/>
    </location>
</feature>
<accession>A0AAW5JUM1</accession>
<reference evidence="6" key="1">
    <citation type="submission" date="2022-06" db="EMBL/GenBank/DDBJ databases">
        <title>Isolation of gut microbiota from human fecal samples.</title>
        <authorList>
            <person name="Pamer E.G."/>
            <person name="Barat B."/>
            <person name="Waligurski E."/>
            <person name="Medina S."/>
            <person name="Paddock L."/>
            <person name="Mostad J."/>
        </authorList>
    </citation>
    <scope>NUCLEOTIDE SEQUENCE</scope>
    <source>
        <strain evidence="6">DFI.9.91</strain>
    </source>
</reference>
<dbReference type="PRINTS" id="PR00762">
    <property type="entry name" value="CLCHANNEL"/>
</dbReference>
<evidence type="ECO:0000256" key="5">
    <source>
        <dbReference type="SAM" id="Phobius"/>
    </source>
</evidence>
<dbReference type="InterPro" id="IPR014743">
    <property type="entry name" value="Cl-channel_core"/>
</dbReference>
<dbReference type="InterPro" id="IPR001807">
    <property type="entry name" value="ClC"/>
</dbReference>
<feature type="transmembrane region" description="Helical" evidence="5">
    <location>
        <begin position="95"/>
        <end position="114"/>
    </location>
</feature>
<dbReference type="InterPro" id="IPR050368">
    <property type="entry name" value="ClC-type_chloride_channel"/>
</dbReference>
<keyword evidence="4 5" id="KW-0472">Membrane</keyword>
<dbReference type="AlphaFoldDB" id="A0AAW5JUM1"/>
<protein>
    <submittedName>
        <fullName evidence="6">Chloride channel protein</fullName>
    </submittedName>
</protein>
<feature type="transmembrane region" description="Helical" evidence="5">
    <location>
        <begin position="179"/>
        <end position="202"/>
    </location>
</feature>
<dbReference type="Pfam" id="PF00654">
    <property type="entry name" value="Voltage_CLC"/>
    <property type="match status" value="1"/>
</dbReference>
<evidence type="ECO:0000256" key="1">
    <source>
        <dbReference type="ARBA" id="ARBA00004141"/>
    </source>
</evidence>
<feature type="transmembrane region" description="Helical" evidence="5">
    <location>
        <begin position="299"/>
        <end position="320"/>
    </location>
</feature>
<proteinExistence type="predicted"/>
<feature type="transmembrane region" description="Helical" evidence="5">
    <location>
        <begin position="222"/>
        <end position="240"/>
    </location>
</feature>
<comment type="subcellular location">
    <subcellularLocation>
        <location evidence="1">Membrane</location>
        <topology evidence="1">Multi-pass membrane protein</topology>
    </subcellularLocation>
</comment>
<name>A0AAW5JUM1_9FIRM</name>
<evidence type="ECO:0000313" key="6">
    <source>
        <dbReference type="EMBL" id="MCQ4771034.1"/>
    </source>
</evidence>
<dbReference type="PANTHER" id="PTHR43427:SF12">
    <property type="entry name" value="CHLORIDE TRANSPORTER"/>
    <property type="match status" value="1"/>
</dbReference>
<sequence>MKLSADMLRAHGLDLLDFLRRGVFAVLIGLLVGAVGVAFHFGIDLVTQLRQAHNWFILLLPVGGLAIILLYRACGMEQDRGTNLVLVAVREHEPMHLRTAPLIFLSTCITHLVGGSAGREGAALQLGASISNKIAHAMGVEPEEGRMLTVCGMAAAFSALFGTPLTAALFALEVVHVGVIQYAALVPAFLSSLVGYLLAGWMGVAPTAYAVSGLPGLAAGPLVQVIVLGGLCALLSILFCKTMHTVGRLYAQFLPDPRLRAVVGGCIMVALSLLDGGLADQVYNGAGGNLIEAAVNGNGAGVAPWAFLVKILFTTLTLGAGFRGGEIVPTFACGATFGCTVAPLLGLSPSFGGAVGVVAAFCGVTNCPLSSILLAYELFGGRGLPLFALAIAVSYRLSGYTGLYSEQQIVYSKIIPRQINKKAE</sequence>
<dbReference type="GO" id="GO:0015108">
    <property type="term" value="F:chloride transmembrane transporter activity"/>
    <property type="evidence" value="ECO:0007669"/>
    <property type="project" value="InterPro"/>
</dbReference>